<protein>
    <submittedName>
        <fullName evidence="8">MFS transporter</fullName>
    </submittedName>
</protein>
<dbReference type="InterPro" id="IPR020846">
    <property type="entry name" value="MFS_dom"/>
</dbReference>
<evidence type="ECO:0000313" key="10">
    <source>
        <dbReference type="Proteomes" id="UP001171299"/>
    </source>
</evidence>
<feature type="transmembrane region" description="Helical" evidence="5">
    <location>
        <begin position="64"/>
        <end position="83"/>
    </location>
</feature>
<dbReference type="AlphaFoldDB" id="A0AAP9H9K8"/>
<sequence>MSIFKKISVNGWQPQQLTIRDVKFATWIAFFAWVFAVYDFILFGTLLPEIGGHFGWSEVEQAEIATWVAVGGAVIALAIGPLVDRLGRRMGIVVTVGGAAICSLLTAVGGAWGKGALTAIRSVAGLGYAEQTVNATYLSELYTAIDDPKLNKRKGFVYSLVQGGWPVGALVASALTAILMPIIGWQGSFIFAALPSLVIAVLALKLKETPQFQVQKKIQQLRAEGNDRDARQVADDYQVSYEEQHNAGLAAAFRGPSLRATLVLGGAVLINWFAIQIFSVLGTTVITKTHDVSFNNSLLILILSNLVGYCGYLVHGWLGDRIGRRNTIAVGWMLGGVSFAAMLYCPDNFATIVALYSIGLFFLIGPYAAALFFISESFPTAIRATAGALIGAMGPVGAIIAGVGTTSVLSSGGHWQDAALWFGAVPCFISGIIMFFARAHAPQRAGVSSAVTTA</sequence>
<evidence type="ECO:0000313" key="7">
    <source>
        <dbReference type="EMBL" id="MDO6407107.1"/>
    </source>
</evidence>
<dbReference type="EMBL" id="JAUOOM010000009">
    <property type="protein sequence ID" value="MDO6407107.1"/>
    <property type="molecule type" value="Genomic_DNA"/>
</dbReference>
<dbReference type="Proteomes" id="UP001171299">
    <property type="component" value="Unassembled WGS sequence"/>
</dbReference>
<keyword evidence="8" id="KW-0614">Plasmid</keyword>
<evidence type="ECO:0000259" key="6">
    <source>
        <dbReference type="PROSITE" id="PS50850"/>
    </source>
</evidence>
<evidence type="ECO:0000256" key="5">
    <source>
        <dbReference type="SAM" id="Phobius"/>
    </source>
</evidence>
<reference evidence="7" key="3">
    <citation type="submission" date="2023-07" db="EMBL/GenBank/DDBJ databases">
        <title>The extreme plant-growth-promoting properties of Pantoea phytobeneficialis PF55 revealed by functional and genomic analysis.</title>
        <authorList>
            <person name="Nascimento F.X."/>
            <person name="Marcio R.J."/>
        </authorList>
    </citation>
    <scope>NUCLEOTIDE SEQUENCE</scope>
    <source>
        <strain evidence="7">PF55</strain>
    </source>
</reference>
<dbReference type="SUPFAM" id="SSF103473">
    <property type="entry name" value="MFS general substrate transporter"/>
    <property type="match status" value="1"/>
</dbReference>
<dbReference type="PROSITE" id="PS00216">
    <property type="entry name" value="SUGAR_TRANSPORT_1"/>
    <property type="match status" value="1"/>
</dbReference>
<feature type="transmembrane region" description="Helical" evidence="5">
    <location>
        <begin position="24"/>
        <end position="44"/>
    </location>
</feature>
<keyword evidence="4 5" id="KW-0472">Membrane</keyword>
<feature type="transmembrane region" description="Helical" evidence="5">
    <location>
        <begin position="418"/>
        <end position="437"/>
    </location>
</feature>
<dbReference type="KEGG" id="ppho:CTZ24_21760"/>
<name>A0AAP9H9K8_9GAMM</name>
<feature type="transmembrane region" description="Helical" evidence="5">
    <location>
        <begin position="262"/>
        <end position="286"/>
    </location>
</feature>
<evidence type="ECO:0000256" key="3">
    <source>
        <dbReference type="ARBA" id="ARBA00022989"/>
    </source>
</evidence>
<feature type="transmembrane region" description="Helical" evidence="5">
    <location>
        <begin position="189"/>
        <end position="206"/>
    </location>
</feature>
<keyword evidence="10" id="KW-1185">Reference proteome</keyword>
<evidence type="ECO:0000256" key="4">
    <source>
        <dbReference type="ARBA" id="ARBA00023136"/>
    </source>
</evidence>
<dbReference type="Proteomes" id="UP000424872">
    <property type="component" value="Plasmid pMSR2A"/>
</dbReference>
<keyword evidence="3 5" id="KW-1133">Transmembrane helix</keyword>
<organism evidence="8 9">
    <name type="scientific">Pantoea phytobeneficialis</name>
    <dbReference type="NCBI Taxonomy" id="2052056"/>
    <lineage>
        <taxon>Bacteria</taxon>
        <taxon>Pseudomonadati</taxon>
        <taxon>Pseudomonadota</taxon>
        <taxon>Gammaproteobacteria</taxon>
        <taxon>Enterobacterales</taxon>
        <taxon>Erwiniaceae</taxon>
        <taxon>Pantoea</taxon>
    </lineage>
</organism>
<geneLocation type="plasmid" evidence="9">
    <name>pmsr2a</name>
</geneLocation>
<keyword evidence="2 5" id="KW-0812">Transmembrane</keyword>
<reference evidence="8" key="2">
    <citation type="journal article" date="2020" name="Environ. Microbiol.">
        <title>The extreme plant-growth-promoting properties of Pantoea phytobeneficialis MSR2 revealed by functional and genomic analysis.</title>
        <authorList>
            <person name="Nascimento F.X."/>
            <person name="Hernandez A.G."/>
            <person name="Glick B.R."/>
            <person name="Rossi M.J."/>
        </authorList>
    </citation>
    <scope>NUCLEOTIDE SEQUENCE</scope>
    <source>
        <strain evidence="8">MSR2</strain>
    </source>
</reference>
<dbReference type="RefSeq" id="WP_208726520.1">
    <property type="nucleotide sequence ID" value="NZ_CP024637.1"/>
</dbReference>
<evidence type="ECO:0000256" key="1">
    <source>
        <dbReference type="ARBA" id="ARBA00004127"/>
    </source>
</evidence>
<feature type="transmembrane region" description="Helical" evidence="5">
    <location>
        <begin position="350"/>
        <end position="374"/>
    </location>
</feature>
<feature type="transmembrane region" description="Helical" evidence="5">
    <location>
        <begin position="327"/>
        <end position="344"/>
    </location>
</feature>
<feature type="transmembrane region" description="Helical" evidence="5">
    <location>
        <begin position="156"/>
        <end position="183"/>
    </location>
</feature>
<feature type="transmembrane region" description="Helical" evidence="5">
    <location>
        <begin position="298"/>
        <end position="315"/>
    </location>
</feature>
<dbReference type="PANTHER" id="PTHR23508:SF10">
    <property type="entry name" value="CARBOXYLIC ACID TRANSPORTER PROTEIN HOMOLOG"/>
    <property type="match status" value="1"/>
</dbReference>
<accession>A0AAP9H9K8</accession>
<comment type="subcellular location">
    <subcellularLocation>
        <location evidence="1">Endomembrane system</location>
        <topology evidence="1">Multi-pass membrane protein</topology>
    </subcellularLocation>
</comment>
<reference evidence="9" key="1">
    <citation type="submission" date="2017-11" db="EMBL/GenBank/DDBJ databases">
        <title>Genome sequence of Pantoea sp. MSR2.</title>
        <authorList>
            <person name="Nascimento F.X."/>
        </authorList>
    </citation>
    <scope>NUCLEOTIDE SEQUENCE [LARGE SCALE GENOMIC DNA]</scope>
    <source>
        <strain evidence="9">MSR2</strain>
        <plasmid evidence="9">pmsr2a</plasmid>
    </source>
</reference>
<feature type="domain" description="Major facilitator superfamily (MFS) profile" evidence="6">
    <location>
        <begin position="25"/>
        <end position="442"/>
    </location>
</feature>
<dbReference type="GO" id="GO:0005886">
    <property type="term" value="C:plasma membrane"/>
    <property type="evidence" value="ECO:0007669"/>
    <property type="project" value="UniProtKB-SubCell"/>
</dbReference>
<evidence type="ECO:0000256" key="2">
    <source>
        <dbReference type="ARBA" id="ARBA00022692"/>
    </source>
</evidence>
<dbReference type="Pfam" id="PF00083">
    <property type="entry name" value="Sugar_tr"/>
    <property type="match status" value="1"/>
</dbReference>
<dbReference type="PANTHER" id="PTHR23508">
    <property type="entry name" value="CARBOXYLIC ACID TRANSPORTER PROTEIN HOMOLOG"/>
    <property type="match status" value="1"/>
</dbReference>
<evidence type="ECO:0000313" key="9">
    <source>
        <dbReference type="Proteomes" id="UP000424872"/>
    </source>
</evidence>
<dbReference type="InterPro" id="IPR005829">
    <property type="entry name" value="Sugar_transporter_CS"/>
</dbReference>
<dbReference type="GO" id="GO:0046943">
    <property type="term" value="F:carboxylic acid transmembrane transporter activity"/>
    <property type="evidence" value="ECO:0007669"/>
    <property type="project" value="TreeGrafter"/>
</dbReference>
<dbReference type="InterPro" id="IPR036259">
    <property type="entry name" value="MFS_trans_sf"/>
</dbReference>
<proteinExistence type="predicted"/>
<dbReference type="PROSITE" id="PS50850">
    <property type="entry name" value="MFS"/>
    <property type="match status" value="1"/>
</dbReference>
<dbReference type="InterPro" id="IPR005828">
    <property type="entry name" value="MFS_sugar_transport-like"/>
</dbReference>
<evidence type="ECO:0000313" key="8">
    <source>
        <dbReference type="EMBL" id="QGR09082.1"/>
    </source>
</evidence>
<feature type="transmembrane region" description="Helical" evidence="5">
    <location>
        <begin position="386"/>
        <end position="406"/>
    </location>
</feature>
<gene>
    <name evidence="8" type="ORF">CTZ24_21760</name>
    <name evidence="7" type="ORF">Q3404_11005</name>
</gene>
<dbReference type="EMBL" id="CP024637">
    <property type="protein sequence ID" value="QGR09082.1"/>
    <property type="molecule type" value="Genomic_DNA"/>
</dbReference>
<dbReference type="Gene3D" id="1.20.1250.20">
    <property type="entry name" value="MFS general substrate transporter like domains"/>
    <property type="match status" value="1"/>
</dbReference>
<geneLocation type="plasmid" evidence="8">
    <name>pMSR2A</name>
</geneLocation>